<organism evidence="4 5">
    <name type="scientific">Galbitalea soli</name>
    <dbReference type="NCBI Taxonomy" id="1268042"/>
    <lineage>
        <taxon>Bacteria</taxon>
        <taxon>Bacillati</taxon>
        <taxon>Actinomycetota</taxon>
        <taxon>Actinomycetes</taxon>
        <taxon>Micrococcales</taxon>
        <taxon>Microbacteriaceae</taxon>
        <taxon>Galbitalea</taxon>
    </lineage>
</organism>
<proteinExistence type="predicted"/>
<dbReference type="Pfam" id="PF02826">
    <property type="entry name" value="2-Hacid_dh_C"/>
    <property type="match status" value="1"/>
</dbReference>
<dbReference type="PANTHER" id="PTHR10996">
    <property type="entry name" value="2-HYDROXYACID DEHYDROGENASE-RELATED"/>
    <property type="match status" value="1"/>
</dbReference>
<dbReference type="EMBL" id="JAAGWZ010000002">
    <property type="protein sequence ID" value="NEM91024.1"/>
    <property type="molecule type" value="Genomic_DNA"/>
</dbReference>
<protein>
    <submittedName>
        <fullName evidence="4">Hydroxyacid dehydrogenase</fullName>
    </submittedName>
</protein>
<dbReference type="GO" id="GO:0016618">
    <property type="term" value="F:hydroxypyruvate reductase [NAD(P)H] activity"/>
    <property type="evidence" value="ECO:0007669"/>
    <property type="project" value="TreeGrafter"/>
</dbReference>
<dbReference type="AlphaFoldDB" id="A0A7C9TR47"/>
<dbReference type="PROSITE" id="PS00671">
    <property type="entry name" value="D_2_HYDROXYACID_DH_3"/>
    <property type="match status" value="1"/>
</dbReference>
<feature type="domain" description="D-isomer specific 2-hydroxyacid dehydrogenase NAD-binding" evidence="3">
    <location>
        <begin position="101"/>
        <end position="272"/>
    </location>
</feature>
<evidence type="ECO:0000259" key="3">
    <source>
        <dbReference type="Pfam" id="PF02826"/>
    </source>
</evidence>
<dbReference type="GO" id="GO:0051287">
    <property type="term" value="F:NAD binding"/>
    <property type="evidence" value="ECO:0007669"/>
    <property type="project" value="InterPro"/>
</dbReference>
<dbReference type="SUPFAM" id="SSF51735">
    <property type="entry name" value="NAD(P)-binding Rossmann-fold domains"/>
    <property type="match status" value="1"/>
</dbReference>
<dbReference type="InterPro" id="IPR036291">
    <property type="entry name" value="NAD(P)-bd_dom_sf"/>
</dbReference>
<keyword evidence="1" id="KW-0560">Oxidoreductase</keyword>
<dbReference type="InterPro" id="IPR050223">
    <property type="entry name" value="D-isomer_2-hydroxyacid_DH"/>
</dbReference>
<dbReference type="PANTHER" id="PTHR10996:SF178">
    <property type="entry name" value="2-HYDROXYACID DEHYDROGENASE YGL185C-RELATED"/>
    <property type="match status" value="1"/>
</dbReference>
<evidence type="ECO:0000256" key="1">
    <source>
        <dbReference type="ARBA" id="ARBA00023002"/>
    </source>
</evidence>
<accession>A0A7C9TR47</accession>
<gene>
    <name evidence="4" type="ORF">G3T37_06605</name>
</gene>
<dbReference type="Gene3D" id="3.40.50.720">
    <property type="entry name" value="NAD(P)-binding Rossmann-like Domain"/>
    <property type="match status" value="2"/>
</dbReference>
<keyword evidence="2" id="KW-0520">NAD</keyword>
<comment type="caution">
    <text evidence="4">The sequence shown here is derived from an EMBL/GenBank/DDBJ whole genome shotgun (WGS) entry which is preliminary data.</text>
</comment>
<name>A0A7C9TR47_9MICO</name>
<dbReference type="InterPro" id="IPR029753">
    <property type="entry name" value="D-isomer_DH_CS"/>
</dbReference>
<evidence type="ECO:0000313" key="4">
    <source>
        <dbReference type="EMBL" id="NEM91024.1"/>
    </source>
</evidence>
<sequence>MTLLVGVPDSGMLARLHPLAPAGVELLVWRLGDDPIDRRFDLLVLPYMIPAGDLDRLRGQRATVVQAQMLGYDGVAAHLPPGHLYCNAVDVHEAATGELALALILASQRGIPEFVRAAGSGTFAHERYPGLALQRVVVLGAGGVGREVAHRLVPFDVELVRVARTARSDELGEVLAWSALREVLPTADIVVVTVPLDDSTRGLVDDDFLALLAPGALLVNVARGPVVDTEALTRAVVAGRVRAALDVTDPEPLPADHPLWSAPGALISPHVGGDVGSMSRRMDRLTLAQIERLAAGRDPLNVVLRS</sequence>
<evidence type="ECO:0000256" key="2">
    <source>
        <dbReference type="ARBA" id="ARBA00023027"/>
    </source>
</evidence>
<dbReference type="GO" id="GO:0030267">
    <property type="term" value="F:glyoxylate reductase (NADPH) activity"/>
    <property type="evidence" value="ECO:0007669"/>
    <property type="project" value="TreeGrafter"/>
</dbReference>
<dbReference type="Proteomes" id="UP000479756">
    <property type="component" value="Unassembled WGS sequence"/>
</dbReference>
<dbReference type="InterPro" id="IPR006140">
    <property type="entry name" value="D-isomer_DH_NAD-bd"/>
</dbReference>
<reference evidence="4 5" key="1">
    <citation type="journal article" date="2014" name="Int. J. Syst. Evol. Microbiol.">
        <title>Description of Galbitalea soli gen. nov., sp. nov., and Frondihabitans sucicola sp. nov.</title>
        <authorList>
            <person name="Kim S.J."/>
            <person name="Lim J.M."/>
            <person name="Ahn J.H."/>
            <person name="Weon H.Y."/>
            <person name="Hamada M."/>
            <person name="Suzuki K."/>
            <person name="Ahn T.Y."/>
            <person name="Kwon S.W."/>
        </authorList>
    </citation>
    <scope>NUCLEOTIDE SEQUENCE [LARGE SCALE GENOMIC DNA]</scope>
    <source>
        <strain evidence="4 5">NBRC 108727</strain>
    </source>
</reference>
<dbReference type="RefSeq" id="WP_163472717.1">
    <property type="nucleotide sequence ID" value="NZ_JAAGWZ010000002.1"/>
</dbReference>
<dbReference type="GO" id="GO:0005829">
    <property type="term" value="C:cytosol"/>
    <property type="evidence" value="ECO:0007669"/>
    <property type="project" value="TreeGrafter"/>
</dbReference>
<keyword evidence="5" id="KW-1185">Reference proteome</keyword>
<evidence type="ECO:0000313" key="5">
    <source>
        <dbReference type="Proteomes" id="UP000479756"/>
    </source>
</evidence>